<feature type="compositionally biased region" description="Basic residues" evidence="1">
    <location>
        <begin position="171"/>
        <end position="183"/>
    </location>
</feature>
<reference evidence="2 3" key="1">
    <citation type="submission" date="2018-08" db="EMBL/GenBank/DDBJ databases">
        <title>Draft genome of candidate division NPL-UPA2 bacterium Unc8 that adapted to ultra-basic serpentinizing groundwater.</title>
        <authorList>
            <person name="Ishii S."/>
            <person name="Suzuki S."/>
            <person name="Nealson K.H."/>
        </authorList>
    </citation>
    <scope>NUCLEOTIDE SEQUENCE [LARGE SCALE GENOMIC DNA]</scope>
    <source>
        <strain evidence="2">Unc8</strain>
    </source>
</reference>
<gene>
    <name evidence="2" type="ORF">B9J77_02215</name>
</gene>
<protein>
    <recommendedName>
        <fullName evidence="4">NYN domain-containing protein</fullName>
    </recommendedName>
</protein>
<feature type="region of interest" description="Disordered" evidence="1">
    <location>
        <begin position="164"/>
        <end position="183"/>
    </location>
</feature>
<evidence type="ECO:0000256" key="1">
    <source>
        <dbReference type="SAM" id="MobiDB-lite"/>
    </source>
</evidence>
<comment type="caution">
    <text evidence="2">The sequence shown here is derived from an EMBL/GenBank/DDBJ whole genome shotgun (WGS) entry which is preliminary data.</text>
</comment>
<evidence type="ECO:0008006" key="4">
    <source>
        <dbReference type="Google" id="ProtNLM"/>
    </source>
</evidence>
<organism evidence="2 3">
    <name type="scientific">candidate division NPL-UPA2 bacterium Unc8</name>
    <dbReference type="NCBI Taxonomy" id="1980939"/>
    <lineage>
        <taxon>Bacteria</taxon>
    </lineage>
</organism>
<dbReference type="PANTHER" id="PTHR34547">
    <property type="entry name" value="YACP-LIKE NYN DOMAIN PROTEIN"/>
    <property type="match status" value="1"/>
</dbReference>
<dbReference type="Pfam" id="PF05991">
    <property type="entry name" value="NYN_YacP"/>
    <property type="match status" value="1"/>
</dbReference>
<sequence length="194" mass="21702">MVLVIVDGYNVLRSSGPTARLRGESLCVERERFISRLRKYQSGRQDKIIAVFDGATQSGSDKSDPRKADTNQLATQSLGGMSAVFSRRGQTADEIIKSMVEQNTNPENIIVVSSDRDVVDLVRSLGASVTGARSLADKLELLDNTTRCQKEIDNSYEYSVKGYIGETTSPGRRKGNPRRRKRNRQRLQLWSFSK</sequence>
<dbReference type="Proteomes" id="UP000266287">
    <property type="component" value="Unassembled WGS sequence"/>
</dbReference>
<dbReference type="EMBL" id="NDHY01000003">
    <property type="protein sequence ID" value="RII00564.1"/>
    <property type="molecule type" value="Genomic_DNA"/>
</dbReference>
<dbReference type="InterPro" id="IPR010298">
    <property type="entry name" value="YacP-like"/>
</dbReference>
<dbReference type="PANTHER" id="PTHR34547:SF1">
    <property type="entry name" value="YACP-LIKE NYN DOMAIN PROTEIN"/>
    <property type="match status" value="1"/>
</dbReference>
<proteinExistence type="predicted"/>
<dbReference type="AlphaFoldDB" id="A0A399FWG2"/>
<evidence type="ECO:0000313" key="3">
    <source>
        <dbReference type="Proteomes" id="UP000266287"/>
    </source>
</evidence>
<name>A0A399FWG2_UNCN2</name>
<accession>A0A399FWG2</accession>
<evidence type="ECO:0000313" key="2">
    <source>
        <dbReference type="EMBL" id="RII00564.1"/>
    </source>
</evidence>